<keyword evidence="3" id="KW-1185">Reference proteome</keyword>
<sequence>MHHLKKKLPKNLRFMEPGWWVVHLTGMAISGVLMYLAWREEKDLEF</sequence>
<organism evidence="2 3">
    <name type="scientific">Carboxydothermus pertinax</name>
    <dbReference type="NCBI Taxonomy" id="870242"/>
    <lineage>
        <taxon>Bacteria</taxon>
        <taxon>Bacillati</taxon>
        <taxon>Bacillota</taxon>
        <taxon>Clostridia</taxon>
        <taxon>Thermoanaerobacterales</taxon>
        <taxon>Thermoanaerobacteraceae</taxon>
        <taxon>Carboxydothermus</taxon>
    </lineage>
</organism>
<name>A0A1L8CRV5_9THEO</name>
<keyword evidence="1" id="KW-0472">Membrane</keyword>
<dbReference type="Proteomes" id="UP000187485">
    <property type="component" value="Unassembled WGS sequence"/>
</dbReference>
<dbReference type="RefSeq" id="WP_200800617.1">
    <property type="nucleotide sequence ID" value="NZ_BDJK01000003.1"/>
</dbReference>
<evidence type="ECO:0000256" key="1">
    <source>
        <dbReference type="SAM" id="Phobius"/>
    </source>
</evidence>
<feature type="transmembrane region" description="Helical" evidence="1">
    <location>
        <begin position="20"/>
        <end position="38"/>
    </location>
</feature>
<dbReference type="EMBL" id="BDJK01000003">
    <property type="protein sequence ID" value="GAV21656.1"/>
    <property type="molecule type" value="Genomic_DNA"/>
</dbReference>
<comment type="caution">
    <text evidence="2">The sequence shown here is derived from an EMBL/GenBank/DDBJ whole genome shotgun (WGS) entry which is preliminary data.</text>
</comment>
<proteinExistence type="predicted"/>
<evidence type="ECO:0000313" key="2">
    <source>
        <dbReference type="EMBL" id="GAV21656.1"/>
    </source>
</evidence>
<dbReference type="AlphaFoldDB" id="A0A1L8CRV5"/>
<gene>
    <name evidence="2" type="ORF">cpu_01660</name>
</gene>
<reference evidence="3" key="1">
    <citation type="submission" date="2016-12" db="EMBL/GenBank/DDBJ databases">
        <title>Draft Genome Sequences od Carboxydothermus pertinax and islandicus, Hydrogenogenic Carboxydotrophic Bacteria.</title>
        <authorList>
            <person name="Fukuyama Y."/>
            <person name="Ohmae K."/>
            <person name="Yoneda Y."/>
            <person name="Yoshida T."/>
            <person name="Sako Y."/>
        </authorList>
    </citation>
    <scope>NUCLEOTIDE SEQUENCE [LARGE SCALE GENOMIC DNA]</scope>
    <source>
        <strain evidence="3">Ug1</strain>
    </source>
</reference>
<protein>
    <submittedName>
        <fullName evidence="2">Uncharacterized protein</fullName>
    </submittedName>
</protein>
<keyword evidence="1" id="KW-0812">Transmembrane</keyword>
<keyword evidence="1" id="KW-1133">Transmembrane helix</keyword>
<dbReference type="STRING" id="870242.cpu_01660"/>
<evidence type="ECO:0000313" key="3">
    <source>
        <dbReference type="Proteomes" id="UP000187485"/>
    </source>
</evidence>
<accession>A0A1L8CRV5</accession>